<dbReference type="Gene3D" id="3.30.70.2970">
    <property type="entry name" value="Protein of unknown function (DUF541), domain 2"/>
    <property type="match status" value="1"/>
</dbReference>
<dbReference type="EMBL" id="FTRV01000015">
    <property type="protein sequence ID" value="SPM30166.1"/>
    <property type="molecule type" value="Genomic_DNA"/>
</dbReference>
<reference evidence="1 2" key="1">
    <citation type="submission" date="2017-01" db="EMBL/GenBank/DDBJ databases">
        <authorList>
            <consortium name="Urmite Genomes"/>
        </authorList>
    </citation>
    <scope>NUCLEOTIDE SEQUENCE [LARGE SCALE GENOMIC DNA]</scope>
    <source>
        <strain evidence="1 2">AB308</strain>
    </source>
</reference>
<name>A0A2U3NF60_9MYCO</name>
<dbReference type="Proteomes" id="UP000241595">
    <property type="component" value="Unassembled WGS sequence"/>
</dbReference>
<organism evidence="1 2">
    <name type="scientific">Mycobacterium terramassiliense</name>
    <dbReference type="NCBI Taxonomy" id="1841859"/>
    <lineage>
        <taxon>Bacteria</taxon>
        <taxon>Bacillati</taxon>
        <taxon>Actinomycetota</taxon>
        <taxon>Actinomycetes</taxon>
        <taxon>Mycobacteriales</taxon>
        <taxon>Mycobacteriaceae</taxon>
        <taxon>Mycobacterium</taxon>
    </lineage>
</organism>
<dbReference type="PANTHER" id="PTHR34387">
    <property type="entry name" value="SLR1258 PROTEIN"/>
    <property type="match status" value="1"/>
</dbReference>
<sequence>MPIASNAPGLARKWITSTAAALTVAALPSCDKHNATPPGANPRQVTVVGSGQVQGVPDTLTADAGIEFTAPDVTTAMNQTNDRQQAVINALVGAGLDRKDISTTTVTL</sequence>
<dbReference type="GO" id="GO:0016301">
    <property type="term" value="F:kinase activity"/>
    <property type="evidence" value="ECO:0007669"/>
    <property type="project" value="UniProtKB-KW"/>
</dbReference>
<dbReference type="InterPro" id="IPR052022">
    <property type="entry name" value="26kDa_periplasmic_antigen"/>
</dbReference>
<keyword evidence="2" id="KW-1185">Reference proteome</keyword>
<proteinExistence type="predicted"/>
<dbReference type="InterPro" id="IPR007497">
    <property type="entry name" value="SIMPL/DUF541"/>
</dbReference>
<accession>A0A2U3NF60</accession>
<keyword evidence="1" id="KW-0808">Transferase</keyword>
<protein>
    <submittedName>
        <fullName evidence="1">Uncharacterized conserved protein YggE, contains kinase-interacting SIMPL domain</fullName>
    </submittedName>
</protein>
<evidence type="ECO:0000313" key="2">
    <source>
        <dbReference type="Proteomes" id="UP000241595"/>
    </source>
</evidence>
<dbReference type="Pfam" id="PF04402">
    <property type="entry name" value="SIMPL"/>
    <property type="match status" value="1"/>
</dbReference>
<keyword evidence="1" id="KW-0418">Kinase</keyword>
<dbReference type="GO" id="GO:0006974">
    <property type="term" value="P:DNA damage response"/>
    <property type="evidence" value="ECO:0007669"/>
    <property type="project" value="TreeGrafter"/>
</dbReference>
<dbReference type="AlphaFoldDB" id="A0A2U3NF60"/>
<gene>
    <name evidence="1" type="ORF">MTAB308_3669</name>
</gene>
<evidence type="ECO:0000313" key="1">
    <source>
        <dbReference type="EMBL" id="SPM30166.1"/>
    </source>
</evidence>
<dbReference type="Gene3D" id="3.30.110.170">
    <property type="entry name" value="Protein of unknown function (DUF541), domain 1"/>
    <property type="match status" value="1"/>
</dbReference>
<dbReference type="PANTHER" id="PTHR34387:SF1">
    <property type="entry name" value="PERIPLASMIC IMMUNOGENIC PROTEIN"/>
    <property type="match status" value="1"/>
</dbReference>